<evidence type="ECO:0000313" key="2">
    <source>
        <dbReference type="Proteomes" id="UP000028492"/>
    </source>
</evidence>
<dbReference type="AlphaFoldDB" id="A0A075V185"/>
<dbReference type="KEGG" id="aja:AJAP_27955"/>
<dbReference type="EMBL" id="CP008953">
    <property type="protein sequence ID" value="AIG78431.1"/>
    <property type="molecule type" value="Genomic_DNA"/>
</dbReference>
<keyword evidence="2" id="KW-1185">Reference proteome</keyword>
<accession>A0A075V185</accession>
<proteinExistence type="predicted"/>
<dbReference type="HOGENOM" id="CLU_2505488_0_0_11"/>
<organism evidence="1 2">
    <name type="scientific">Amycolatopsis japonica</name>
    <dbReference type="NCBI Taxonomy" id="208439"/>
    <lineage>
        <taxon>Bacteria</taxon>
        <taxon>Bacillati</taxon>
        <taxon>Actinomycetota</taxon>
        <taxon>Actinomycetes</taxon>
        <taxon>Pseudonocardiales</taxon>
        <taxon>Pseudonocardiaceae</taxon>
        <taxon>Amycolatopsis</taxon>
        <taxon>Amycolatopsis japonica group</taxon>
    </lineage>
</organism>
<evidence type="ECO:0000313" key="1">
    <source>
        <dbReference type="EMBL" id="AIG78431.1"/>
    </source>
</evidence>
<dbReference type="Proteomes" id="UP000028492">
    <property type="component" value="Chromosome"/>
</dbReference>
<sequence length="85" mass="10107">MLNRANPGREYRILVRYDPDDPRWHKIYEGPWNRDAVFRYHHNVAAESRIQAVLTTAEVDEVFVENYSLALLDAWLNEMYPLEVS</sequence>
<gene>
    <name evidence="1" type="ORF">AJAP_27955</name>
</gene>
<name>A0A075V185_9PSEU</name>
<reference evidence="1 2" key="1">
    <citation type="journal article" date="2014" name="J. Biotechnol.">
        <title>Complete genome sequence of the actinobacterium Amycolatopsis japonica MG417-CF17(T) (=DSM 44213T) producing (S,S)-N,N'-ethylenediaminedisuccinic acid.</title>
        <authorList>
            <person name="Stegmann E."/>
            <person name="Albersmeier A."/>
            <person name="Spohn M."/>
            <person name="Gert H."/>
            <person name="Weber T."/>
            <person name="Wohlleben W."/>
            <person name="Kalinowski J."/>
            <person name="Ruckert C."/>
        </authorList>
    </citation>
    <scope>NUCLEOTIDE SEQUENCE [LARGE SCALE GENOMIC DNA]</scope>
    <source>
        <strain evidence="2">MG417-CF17 (DSM 44213)</strain>
    </source>
</reference>
<protein>
    <submittedName>
        <fullName evidence="1">Uncharacterized protein</fullName>
    </submittedName>
</protein>
<dbReference type="STRING" id="208439.AJAP_27955"/>